<dbReference type="GO" id="GO:0003677">
    <property type="term" value="F:DNA binding"/>
    <property type="evidence" value="ECO:0007669"/>
    <property type="project" value="UniProtKB-KW"/>
</dbReference>
<dbReference type="InterPro" id="IPR001245">
    <property type="entry name" value="Ser-Thr/Tyr_kinase_cat_dom"/>
</dbReference>
<feature type="domain" description="Protein kinase" evidence="3">
    <location>
        <begin position="102"/>
        <end position="378"/>
    </location>
</feature>
<dbReference type="SUPFAM" id="SSF56112">
    <property type="entry name" value="Protein kinase-like (PK-like)"/>
    <property type="match status" value="1"/>
</dbReference>
<dbReference type="InterPro" id="IPR008271">
    <property type="entry name" value="Ser/Thr_kinase_AS"/>
</dbReference>
<reference evidence="4 5" key="1">
    <citation type="submission" date="2024-05" db="EMBL/GenBank/DDBJ databases">
        <title>A draft genome resource for the thread blight pathogen Marasmius tenuissimus strain MS-2.</title>
        <authorList>
            <person name="Yulfo-Soto G.E."/>
            <person name="Baruah I.K."/>
            <person name="Amoako-Attah I."/>
            <person name="Bukari Y."/>
            <person name="Meinhardt L.W."/>
            <person name="Bailey B.A."/>
            <person name="Cohen S.P."/>
        </authorList>
    </citation>
    <scope>NUCLEOTIDE SEQUENCE [LARGE SCALE GENOMIC DNA]</scope>
    <source>
        <strain evidence="4 5">MS-2</strain>
    </source>
</reference>
<keyword evidence="5" id="KW-1185">Reference proteome</keyword>
<dbReference type="InterPro" id="IPR000719">
    <property type="entry name" value="Prot_kinase_dom"/>
</dbReference>
<feature type="compositionally biased region" description="Pro residues" evidence="1">
    <location>
        <begin position="665"/>
        <end position="676"/>
    </location>
</feature>
<dbReference type="SMART" id="SM00220">
    <property type="entry name" value="S_TKc"/>
    <property type="match status" value="1"/>
</dbReference>
<evidence type="ECO:0000259" key="3">
    <source>
        <dbReference type="PROSITE" id="PS50011"/>
    </source>
</evidence>
<comment type="caution">
    <text evidence="4">The sequence shown here is derived from an EMBL/GenBank/DDBJ whole genome shotgun (WGS) entry which is preliminary data.</text>
</comment>
<dbReference type="PANTHER" id="PTHR44329">
    <property type="entry name" value="SERINE/THREONINE-PROTEIN KINASE TNNI3K-RELATED"/>
    <property type="match status" value="1"/>
</dbReference>
<keyword evidence="2" id="KW-0472">Membrane</keyword>
<evidence type="ECO:0000256" key="2">
    <source>
        <dbReference type="SAM" id="Phobius"/>
    </source>
</evidence>
<dbReference type="PROSITE" id="PS50011">
    <property type="entry name" value="PROTEIN_KINASE_DOM"/>
    <property type="match status" value="1"/>
</dbReference>
<evidence type="ECO:0000313" key="4">
    <source>
        <dbReference type="EMBL" id="KAL0059504.1"/>
    </source>
</evidence>
<keyword evidence="4" id="KW-0238">DNA-binding</keyword>
<evidence type="ECO:0000313" key="5">
    <source>
        <dbReference type="Proteomes" id="UP001437256"/>
    </source>
</evidence>
<evidence type="ECO:0000256" key="1">
    <source>
        <dbReference type="SAM" id="MobiDB-lite"/>
    </source>
</evidence>
<feature type="region of interest" description="Disordered" evidence="1">
    <location>
        <begin position="728"/>
        <end position="752"/>
    </location>
</feature>
<protein>
    <submittedName>
        <fullName evidence="4">Homeobox protein tos8</fullName>
    </submittedName>
</protein>
<dbReference type="InterPro" id="IPR051681">
    <property type="entry name" value="Ser/Thr_Kinases-Pseudokinases"/>
</dbReference>
<feature type="region of interest" description="Disordered" evidence="1">
    <location>
        <begin position="618"/>
        <end position="679"/>
    </location>
</feature>
<organism evidence="4 5">
    <name type="scientific">Marasmius tenuissimus</name>
    <dbReference type="NCBI Taxonomy" id="585030"/>
    <lineage>
        <taxon>Eukaryota</taxon>
        <taxon>Fungi</taxon>
        <taxon>Dikarya</taxon>
        <taxon>Basidiomycota</taxon>
        <taxon>Agaricomycotina</taxon>
        <taxon>Agaricomycetes</taxon>
        <taxon>Agaricomycetidae</taxon>
        <taxon>Agaricales</taxon>
        <taxon>Marasmiineae</taxon>
        <taxon>Marasmiaceae</taxon>
        <taxon>Marasmius</taxon>
    </lineage>
</organism>
<feature type="transmembrane region" description="Helical" evidence="2">
    <location>
        <begin position="576"/>
        <end position="601"/>
    </location>
</feature>
<dbReference type="InterPro" id="IPR011009">
    <property type="entry name" value="Kinase-like_dom_sf"/>
</dbReference>
<dbReference type="EMBL" id="JBBXMP010000222">
    <property type="protein sequence ID" value="KAL0059504.1"/>
    <property type="molecule type" value="Genomic_DNA"/>
</dbReference>
<dbReference type="Gene3D" id="1.10.510.10">
    <property type="entry name" value="Transferase(Phosphotransferase) domain 1"/>
    <property type="match status" value="1"/>
</dbReference>
<proteinExistence type="predicted"/>
<keyword evidence="2" id="KW-0812">Transmembrane</keyword>
<sequence>MSLRCKKAEISRTTADHIFRGFSDLDEFIVHVRQYGQDIGKAMSSVSSQIAPLVMDAIQLHLDRQSIHVDRALRRTWIKCLLHLNKYHGSLPPSIHLSNIVKEGSHPVAGGGFADIWKGRIANDNLVCLKVLRIYTGSFDEKKLMTQLGNEVLIWRQLRHSHIHQFLGVVNDLFRPSYCIISPWMANGDVMSYCQQHNSSLDAKVTLIQEVCEGLRYLHEHSPPIVHSDIKGANILVSDDGHCRISDFGLCTIEDDSPAGRVSESTSQAAMRGSVPWLAPELMNPGCVETPNRTTRDIYALGCTIYELLSGYAPFADKKMELQIVLAVLDGMRPASPADCPSWLWKIIENCWSEEAGSRLTASEVTTLLARRSLESYLASKEVPSNNVEKIEDLCGGPEGASSRSKQVDRKYQTYVQKIPLLSKLIRRMRNGPCEKSEEMSQAHSDTKNIRRRLLTMIRANRIRTVLSLVTITITIAIPLLSQPRSLYFKVARLVYDRIEQNEEPPSFPTDMDNLSSRALETMGHGDGFPRACSIVRNAEIGGIWLHEHSVSTSSIAPNADIGGIWLHDHSVSTSVAGLVFTALSLSIAFLFLPFILALLAKVGIELSSRKTRRVIRGASTRIGGDQSLQQEKKRHAFVEHGPPQSTPIPAGARKRSSSESPIRSPSPPQLSPPSYPSLSSPPVTIMGVTEVHLPSTLESMWVDTALRVVWRGFRERVGPSDPNCVYSSSRSTEPCPFHSALLSSKGVGRGT</sequence>
<gene>
    <name evidence="4" type="primary">TOS8_6</name>
    <name evidence="4" type="ORF">AAF712_013735</name>
</gene>
<feature type="transmembrane region" description="Helical" evidence="2">
    <location>
        <begin position="461"/>
        <end position="481"/>
    </location>
</feature>
<dbReference type="PROSITE" id="PS00108">
    <property type="entry name" value="PROTEIN_KINASE_ST"/>
    <property type="match status" value="1"/>
</dbReference>
<keyword evidence="2" id="KW-1133">Transmembrane helix</keyword>
<keyword evidence="4" id="KW-0371">Homeobox</keyword>
<name>A0ABR2ZEX8_9AGAR</name>
<dbReference type="Pfam" id="PF07714">
    <property type="entry name" value="PK_Tyr_Ser-Thr"/>
    <property type="match status" value="1"/>
</dbReference>
<accession>A0ABR2ZEX8</accession>
<dbReference type="Proteomes" id="UP001437256">
    <property type="component" value="Unassembled WGS sequence"/>
</dbReference>